<reference evidence="2" key="2">
    <citation type="submission" date="2023-06" db="EMBL/GenBank/DDBJ databases">
        <authorList>
            <consortium name="Lawrence Berkeley National Laboratory"/>
            <person name="Haridas S."/>
            <person name="Hensen N."/>
            <person name="Bonometti L."/>
            <person name="Westerberg I."/>
            <person name="Brannstrom I.O."/>
            <person name="Guillou S."/>
            <person name="Cros-Aarteil S."/>
            <person name="Calhoun S."/>
            <person name="Kuo A."/>
            <person name="Mondo S."/>
            <person name="Pangilinan J."/>
            <person name="Riley R."/>
            <person name="Labutti K."/>
            <person name="Andreopoulos B."/>
            <person name="Lipzen A."/>
            <person name="Chen C."/>
            <person name="Yanf M."/>
            <person name="Daum C."/>
            <person name="Ng V."/>
            <person name="Clum A."/>
            <person name="Steindorff A."/>
            <person name="Ohm R."/>
            <person name="Martin F."/>
            <person name="Silar P."/>
            <person name="Natvig D."/>
            <person name="Lalanne C."/>
            <person name="Gautier V."/>
            <person name="Ament-Velasquez S.L."/>
            <person name="Kruys A."/>
            <person name="Hutchinson M.I."/>
            <person name="Powell A.J."/>
            <person name="Barry K."/>
            <person name="Miller A.N."/>
            <person name="Grigoriev I.V."/>
            <person name="Debuchy R."/>
            <person name="Gladieux P."/>
            <person name="Thoren M.H."/>
            <person name="Johannesson H."/>
        </authorList>
    </citation>
    <scope>NUCLEOTIDE SEQUENCE</scope>
    <source>
        <strain evidence="2">CBS 955.72</strain>
    </source>
</reference>
<sequence>MFAERPKLGLRQTLAPGITGLLLLFCRCARHGLPNSRQNERQEAVSVWVWQEVDFGLLASLCAAQAVTTSNVPRACQLSLACCLWNEQRTSSLLRYTSRPASSRIADGKDRGPAANTV</sequence>
<evidence type="ECO:0000313" key="2">
    <source>
        <dbReference type="EMBL" id="KAK3358905.1"/>
    </source>
</evidence>
<evidence type="ECO:0000256" key="1">
    <source>
        <dbReference type="SAM" id="MobiDB-lite"/>
    </source>
</evidence>
<reference evidence="2" key="1">
    <citation type="journal article" date="2023" name="Mol. Phylogenet. Evol.">
        <title>Genome-scale phylogeny and comparative genomics of the fungal order Sordariales.</title>
        <authorList>
            <person name="Hensen N."/>
            <person name="Bonometti L."/>
            <person name="Westerberg I."/>
            <person name="Brannstrom I.O."/>
            <person name="Guillou S."/>
            <person name="Cros-Aarteil S."/>
            <person name="Calhoun S."/>
            <person name="Haridas S."/>
            <person name="Kuo A."/>
            <person name="Mondo S."/>
            <person name="Pangilinan J."/>
            <person name="Riley R."/>
            <person name="LaButti K."/>
            <person name="Andreopoulos B."/>
            <person name="Lipzen A."/>
            <person name="Chen C."/>
            <person name="Yan M."/>
            <person name="Daum C."/>
            <person name="Ng V."/>
            <person name="Clum A."/>
            <person name="Steindorff A."/>
            <person name="Ohm R.A."/>
            <person name="Martin F."/>
            <person name="Silar P."/>
            <person name="Natvig D.O."/>
            <person name="Lalanne C."/>
            <person name="Gautier V."/>
            <person name="Ament-Velasquez S.L."/>
            <person name="Kruys A."/>
            <person name="Hutchinson M.I."/>
            <person name="Powell A.J."/>
            <person name="Barry K."/>
            <person name="Miller A.N."/>
            <person name="Grigoriev I.V."/>
            <person name="Debuchy R."/>
            <person name="Gladieux P."/>
            <person name="Hiltunen Thoren M."/>
            <person name="Johannesson H."/>
        </authorList>
    </citation>
    <scope>NUCLEOTIDE SEQUENCE</scope>
    <source>
        <strain evidence="2">CBS 955.72</strain>
    </source>
</reference>
<dbReference type="EMBL" id="JAUIQD010000002">
    <property type="protein sequence ID" value="KAK3358905.1"/>
    <property type="molecule type" value="Genomic_DNA"/>
</dbReference>
<protein>
    <submittedName>
        <fullName evidence="2">Uncharacterized protein</fullName>
    </submittedName>
</protein>
<comment type="caution">
    <text evidence="2">The sequence shown here is derived from an EMBL/GenBank/DDBJ whole genome shotgun (WGS) entry which is preliminary data.</text>
</comment>
<name>A0AAJ0HP76_9PEZI</name>
<gene>
    <name evidence="2" type="ORF">B0T25DRAFT_531434</name>
</gene>
<dbReference type="Proteomes" id="UP001275084">
    <property type="component" value="Unassembled WGS sequence"/>
</dbReference>
<feature type="region of interest" description="Disordered" evidence="1">
    <location>
        <begin position="99"/>
        <end position="118"/>
    </location>
</feature>
<keyword evidence="3" id="KW-1185">Reference proteome</keyword>
<dbReference type="AlphaFoldDB" id="A0AAJ0HP76"/>
<evidence type="ECO:0000313" key="3">
    <source>
        <dbReference type="Proteomes" id="UP001275084"/>
    </source>
</evidence>
<organism evidence="2 3">
    <name type="scientific">Lasiosphaeria hispida</name>
    <dbReference type="NCBI Taxonomy" id="260671"/>
    <lineage>
        <taxon>Eukaryota</taxon>
        <taxon>Fungi</taxon>
        <taxon>Dikarya</taxon>
        <taxon>Ascomycota</taxon>
        <taxon>Pezizomycotina</taxon>
        <taxon>Sordariomycetes</taxon>
        <taxon>Sordariomycetidae</taxon>
        <taxon>Sordariales</taxon>
        <taxon>Lasiosphaeriaceae</taxon>
        <taxon>Lasiosphaeria</taxon>
    </lineage>
</organism>
<accession>A0AAJ0HP76</accession>
<proteinExistence type="predicted"/>